<dbReference type="InterPro" id="IPR027417">
    <property type="entry name" value="P-loop_NTPase"/>
</dbReference>
<dbReference type="GO" id="GO:0016226">
    <property type="term" value="P:iron-sulfur cluster assembly"/>
    <property type="evidence" value="ECO:0007669"/>
    <property type="project" value="InterPro"/>
</dbReference>
<dbReference type="Gene3D" id="3.40.50.300">
    <property type="entry name" value="P-loop containing nucleotide triphosphate hydrolases"/>
    <property type="match status" value="1"/>
</dbReference>
<keyword evidence="5" id="KW-1185">Reference proteome</keyword>
<feature type="compositionally biased region" description="Basic and acidic residues" evidence="3">
    <location>
        <begin position="85"/>
        <end position="103"/>
    </location>
</feature>
<evidence type="ECO:0000256" key="3">
    <source>
        <dbReference type="SAM" id="MobiDB-lite"/>
    </source>
</evidence>
<dbReference type="GO" id="GO:0005524">
    <property type="term" value="F:ATP binding"/>
    <property type="evidence" value="ECO:0007669"/>
    <property type="project" value="UniProtKB-KW"/>
</dbReference>
<feature type="region of interest" description="Disordered" evidence="3">
    <location>
        <begin position="82"/>
        <end position="103"/>
    </location>
</feature>
<comment type="caution">
    <text evidence="4">The sequence shown here is derived from an EMBL/GenBank/DDBJ whole genome shotgun (WGS) entry which is preliminary data.</text>
</comment>
<dbReference type="Proteomes" id="UP000287188">
    <property type="component" value="Unassembled WGS sequence"/>
</dbReference>
<evidence type="ECO:0000256" key="2">
    <source>
        <dbReference type="ARBA" id="ARBA00022840"/>
    </source>
</evidence>
<gene>
    <name evidence="4" type="ORF">KDK_10030</name>
</gene>
<keyword evidence="2" id="KW-0067">ATP-binding</keyword>
<dbReference type="EMBL" id="BIFS01000001">
    <property type="protein sequence ID" value="GCE17203.1"/>
    <property type="molecule type" value="Genomic_DNA"/>
</dbReference>
<evidence type="ECO:0000313" key="5">
    <source>
        <dbReference type="Proteomes" id="UP000287188"/>
    </source>
</evidence>
<proteinExistence type="predicted"/>
<protein>
    <submittedName>
        <fullName evidence="4">Uncharacterized protein</fullName>
    </submittedName>
</protein>
<accession>A0A402ADN4</accession>
<dbReference type="PANTHER" id="PTHR42961:SF2">
    <property type="entry name" value="IRON-SULFUR PROTEIN NUBPL"/>
    <property type="match status" value="1"/>
</dbReference>
<name>A0A402ADN4_9CHLR</name>
<dbReference type="GO" id="GO:0051539">
    <property type="term" value="F:4 iron, 4 sulfur cluster binding"/>
    <property type="evidence" value="ECO:0007669"/>
    <property type="project" value="TreeGrafter"/>
</dbReference>
<dbReference type="Pfam" id="PF10609">
    <property type="entry name" value="ParA"/>
    <property type="match status" value="1"/>
</dbReference>
<dbReference type="InterPro" id="IPR033756">
    <property type="entry name" value="YlxH/NBP35"/>
</dbReference>
<reference evidence="5" key="1">
    <citation type="submission" date="2018-12" db="EMBL/GenBank/DDBJ databases">
        <title>Tengunoibacter tsumagoiensis gen. nov., sp. nov., Dictyobacter kobayashii sp. nov., D. alpinus sp. nov., and D. joshuensis sp. nov. and description of Dictyobacteraceae fam. nov. within the order Ktedonobacterales isolated from Tengu-no-mugimeshi.</title>
        <authorList>
            <person name="Wang C.M."/>
            <person name="Zheng Y."/>
            <person name="Sakai Y."/>
            <person name="Toyoda A."/>
            <person name="Minakuchi Y."/>
            <person name="Abe K."/>
            <person name="Yokota A."/>
            <person name="Yabe S."/>
        </authorList>
    </citation>
    <scope>NUCLEOTIDE SEQUENCE [LARGE SCALE GENOMIC DNA]</scope>
    <source>
        <strain evidence="5">Uno11</strain>
    </source>
</reference>
<evidence type="ECO:0000256" key="1">
    <source>
        <dbReference type="ARBA" id="ARBA00022741"/>
    </source>
</evidence>
<dbReference type="OrthoDB" id="9809679at2"/>
<organism evidence="4 5">
    <name type="scientific">Dictyobacter kobayashii</name>
    <dbReference type="NCBI Taxonomy" id="2014872"/>
    <lineage>
        <taxon>Bacteria</taxon>
        <taxon>Bacillati</taxon>
        <taxon>Chloroflexota</taxon>
        <taxon>Ktedonobacteria</taxon>
        <taxon>Ktedonobacterales</taxon>
        <taxon>Dictyobacteraceae</taxon>
        <taxon>Dictyobacter</taxon>
    </lineage>
</organism>
<sequence length="103" mass="11255">MSGLVCPHCGQMVEIFPESHERRALLDDLPLLGRIPLDPVAVTNGDKGYPIVVSLVDSPVAKVFLEVATQIMQRVALLHAQATEGKAEQAPDDKEEDTHEREA</sequence>
<dbReference type="PANTHER" id="PTHR42961">
    <property type="entry name" value="IRON-SULFUR PROTEIN NUBPL"/>
    <property type="match status" value="1"/>
</dbReference>
<keyword evidence="1" id="KW-0547">Nucleotide-binding</keyword>
<evidence type="ECO:0000313" key="4">
    <source>
        <dbReference type="EMBL" id="GCE17203.1"/>
    </source>
</evidence>
<dbReference type="AlphaFoldDB" id="A0A402ADN4"/>
<dbReference type="InterPro" id="IPR044304">
    <property type="entry name" value="NUBPL-like"/>
</dbReference>